<name>B4SDF9_PELPB</name>
<accession>B4SDF9</accession>
<evidence type="ECO:0008006" key="4">
    <source>
        <dbReference type="Google" id="ProtNLM"/>
    </source>
</evidence>
<dbReference type="AlphaFoldDB" id="B4SDF9"/>
<evidence type="ECO:0000256" key="1">
    <source>
        <dbReference type="SAM" id="SignalP"/>
    </source>
</evidence>
<keyword evidence="1" id="KW-0732">Signal</keyword>
<reference evidence="2 3" key="1">
    <citation type="submission" date="2008-06" db="EMBL/GenBank/DDBJ databases">
        <title>Complete sequence of Pelodictyon phaeoclathratiforme BU-1.</title>
        <authorList>
            <consortium name="US DOE Joint Genome Institute"/>
            <person name="Lucas S."/>
            <person name="Copeland A."/>
            <person name="Lapidus A."/>
            <person name="Glavina del Rio T."/>
            <person name="Dalin E."/>
            <person name="Tice H."/>
            <person name="Bruce D."/>
            <person name="Goodwin L."/>
            <person name="Pitluck S."/>
            <person name="Schmutz J."/>
            <person name="Larimer F."/>
            <person name="Land M."/>
            <person name="Hauser L."/>
            <person name="Kyrpides N."/>
            <person name="Mikhailova N."/>
            <person name="Liu Z."/>
            <person name="Li T."/>
            <person name="Zhao F."/>
            <person name="Overmann J."/>
            <person name="Bryant D.A."/>
            <person name="Richardson P."/>
        </authorList>
    </citation>
    <scope>NUCLEOTIDE SEQUENCE [LARGE SCALE GENOMIC DNA]</scope>
    <source>
        <strain evidence="3">DSM 5477 / BU-1</strain>
    </source>
</reference>
<feature type="signal peptide" evidence="1">
    <location>
        <begin position="1"/>
        <end position="27"/>
    </location>
</feature>
<dbReference type="KEGG" id="pph:Ppha_0587"/>
<dbReference type="STRING" id="324925.Ppha_0587"/>
<keyword evidence="3" id="KW-1185">Reference proteome</keyword>
<evidence type="ECO:0000313" key="2">
    <source>
        <dbReference type="EMBL" id="ACF42898.1"/>
    </source>
</evidence>
<proteinExistence type="predicted"/>
<dbReference type="HOGENOM" id="CLU_093087_0_0_10"/>
<dbReference type="Proteomes" id="UP000002724">
    <property type="component" value="Chromosome"/>
</dbReference>
<protein>
    <recommendedName>
        <fullName evidence="4">Outer membrane protein beta-barrel domain-containing protein</fullName>
    </recommendedName>
</protein>
<sequence length="264" mass="28325" precursor="true">MLMKHFNLKKLAMLGVLLSFWPCSAKAFEYSTLSFPNSHPKSFLTPTGWGASDGTIFFAVGGTSPAPYSDKNDGGVMAGIGIGNPYENAGFHVGVVNYDLSDWNRIGLVMQLHRYLGSGSSIAVGAEHIMLTGDDLSDADESYYIVFSQGLLDKVQVNQETSRTKLHYSIGVGNGRFSEKSPADVANGKGEDGTWVFGNVAYELFDNFNVICEWNGINLSAAVGKTFFINNSVPVAVTVGLADLTENSGDGVRLIAGVSTAIWR</sequence>
<evidence type="ECO:0000313" key="3">
    <source>
        <dbReference type="Proteomes" id="UP000002724"/>
    </source>
</evidence>
<dbReference type="EMBL" id="CP001110">
    <property type="protein sequence ID" value="ACF42898.1"/>
    <property type="molecule type" value="Genomic_DNA"/>
</dbReference>
<organism evidence="2 3">
    <name type="scientific">Pelodictyon phaeoclathratiforme (strain DSM 5477 / BU-1)</name>
    <dbReference type="NCBI Taxonomy" id="324925"/>
    <lineage>
        <taxon>Bacteria</taxon>
        <taxon>Pseudomonadati</taxon>
        <taxon>Chlorobiota</taxon>
        <taxon>Chlorobiia</taxon>
        <taxon>Chlorobiales</taxon>
        <taxon>Chlorobiaceae</taxon>
        <taxon>Chlorobium/Pelodictyon group</taxon>
        <taxon>Pelodictyon</taxon>
    </lineage>
</organism>
<feature type="chain" id="PRO_5002825897" description="Outer membrane protein beta-barrel domain-containing protein" evidence="1">
    <location>
        <begin position="28"/>
        <end position="264"/>
    </location>
</feature>
<gene>
    <name evidence="2" type="ordered locus">Ppha_0587</name>
</gene>
<dbReference type="eggNOG" id="ENOG502ZBSP">
    <property type="taxonomic scope" value="Bacteria"/>
</dbReference>